<keyword evidence="3" id="KW-1185">Reference proteome</keyword>
<dbReference type="RefSeq" id="WP_307483333.1">
    <property type="nucleotide sequence ID" value="NZ_JAUTBF010000001.1"/>
</dbReference>
<accession>A0ABU0TV90</accession>
<organism evidence="2 3">
    <name type="scientific">Microbacterium trichothecenolyticum</name>
    <name type="common">Aureobacterium trichothecenolyticum</name>
    <dbReference type="NCBI Taxonomy" id="69370"/>
    <lineage>
        <taxon>Bacteria</taxon>
        <taxon>Bacillati</taxon>
        <taxon>Actinomycetota</taxon>
        <taxon>Actinomycetes</taxon>
        <taxon>Micrococcales</taxon>
        <taxon>Microbacteriaceae</taxon>
        <taxon>Microbacterium</taxon>
    </lineage>
</organism>
<name>A0ABU0TV90_MICTR</name>
<protein>
    <submittedName>
        <fullName evidence="2">Uncharacterized protein</fullName>
    </submittedName>
</protein>
<proteinExistence type="predicted"/>
<evidence type="ECO:0000313" key="2">
    <source>
        <dbReference type="EMBL" id="MDQ1123581.1"/>
    </source>
</evidence>
<reference evidence="2 3" key="1">
    <citation type="submission" date="2023-07" db="EMBL/GenBank/DDBJ databases">
        <title>Functional and genomic diversity of the sorghum phyllosphere microbiome.</title>
        <authorList>
            <person name="Shade A."/>
        </authorList>
    </citation>
    <scope>NUCLEOTIDE SEQUENCE [LARGE SCALE GENOMIC DNA]</scope>
    <source>
        <strain evidence="2 3">SORGH_AS_1207</strain>
    </source>
</reference>
<comment type="caution">
    <text evidence="2">The sequence shown here is derived from an EMBL/GenBank/DDBJ whole genome shotgun (WGS) entry which is preliminary data.</text>
</comment>
<feature type="compositionally biased region" description="Low complexity" evidence="1">
    <location>
        <begin position="120"/>
        <end position="129"/>
    </location>
</feature>
<sequence>MNQFISLDGEVVQHNLSLIAQVHDEVALSAVDDVQGNRVGEVAGAYTDHLDSRASELQARVDLILAYVRKHADALTQAVAALQESDALNATDAQQTLSLVETASRPPADLGASAGGSGGARSALRGIQP</sequence>
<gene>
    <name evidence="2" type="ORF">QE412_002154</name>
</gene>
<feature type="region of interest" description="Disordered" evidence="1">
    <location>
        <begin position="101"/>
        <end position="129"/>
    </location>
</feature>
<dbReference type="EMBL" id="JAUTBF010000001">
    <property type="protein sequence ID" value="MDQ1123581.1"/>
    <property type="molecule type" value="Genomic_DNA"/>
</dbReference>
<dbReference type="Proteomes" id="UP001226691">
    <property type="component" value="Unassembled WGS sequence"/>
</dbReference>
<evidence type="ECO:0000256" key="1">
    <source>
        <dbReference type="SAM" id="MobiDB-lite"/>
    </source>
</evidence>
<evidence type="ECO:0000313" key="3">
    <source>
        <dbReference type="Proteomes" id="UP001226691"/>
    </source>
</evidence>